<keyword evidence="3" id="KW-1185">Reference proteome</keyword>
<evidence type="ECO:0000256" key="1">
    <source>
        <dbReference type="SAM" id="MobiDB-lite"/>
    </source>
</evidence>
<evidence type="ECO:0000313" key="2">
    <source>
        <dbReference type="EMBL" id="CAI9160799.1"/>
    </source>
</evidence>
<evidence type="ECO:0000313" key="3">
    <source>
        <dbReference type="Proteomes" id="UP001176941"/>
    </source>
</evidence>
<protein>
    <submittedName>
        <fullName evidence="2">Uncharacterized protein</fullName>
    </submittedName>
</protein>
<dbReference type="Proteomes" id="UP001176941">
    <property type="component" value="Chromosome 2"/>
</dbReference>
<gene>
    <name evidence="2" type="ORF">MRATA1EN1_LOCUS9761</name>
</gene>
<feature type="region of interest" description="Disordered" evidence="1">
    <location>
        <begin position="1"/>
        <end position="58"/>
    </location>
</feature>
<reference evidence="2" key="1">
    <citation type="submission" date="2023-04" db="EMBL/GenBank/DDBJ databases">
        <authorList>
            <consortium name="ELIXIR-Norway"/>
        </authorList>
    </citation>
    <scope>NUCLEOTIDE SEQUENCE [LARGE SCALE GENOMIC DNA]</scope>
</reference>
<dbReference type="EMBL" id="OX459938">
    <property type="protein sequence ID" value="CAI9160799.1"/>
    <property type="molecule type" value="Genomic_DNA"/>
</dbReference>
<organism evidence="2 3">
    <name type="scientific">Rangifer tarandus platyrhynchus</name>
    <name type="common">Svalbard reindeer</name>
    <dbReference type="NCBI Taxonomy" id="3082113"/>
    <lineage>
        <taxon>Eukaryota</taxon>
        <taxon>Metazoa</taxon>
        <taxon>Chordata</taxon>
        <taxon>Craniata</taxon>
        <taxon>Vertebrata</taxon>
        <taxon>Euteleostomi</taxon>
        <taxon>Mammalia</taxon>
        <taxon>Eutheria</taxon>
        <taxon>Laurasiatheria</taxon>
        <taxon>Artiodactyla</taxon>
        <taxon>Ruminantia</taxon>
        <taxon>Pecora</taxon>
        <taxon>Cervidae</taxon>
        <taxon>Odocoileinae</taxon>
        <taxon>Rangifer</taxon>
    </lineage>
</organism>
<proteinExistence type="predicted"/>
<sequence length="136" mass="14401">MRPPPLHPPHSYFSTSSPSLHTKPHPSLPPALIQGPHVASGLQSPNPGVQSPRILQGPPTIVQVTPPEGAPGRALLLALLHRRPWPALEQPCPLLAKGQEMPAPGLLGGWAGLTSLDIPPPPSPSPRAARLWLHNK</sequence>
<accession>A0ABN8YM52</accession>
<name>A0ABN8YM52_RANTA</name>